<keyword evidence="5" id="KW-1003">Cell membrane</keyword>
<feature type="transmembrane region" description="Helical" evidence="10">
    <location>
        <begin position="137"/>
        <end position="159"/>
    </location>
</feature>
<dbReference type="InterPro" id="IPR048279">
    <property type="entry name" value="MdtK-like"/>
</dbReference>
<feature type="transmembrane region" description="Helical" evidence="10">
    <location>
        <begin position="271"/>
        <end position="300"/>
    </location>
</feature>
<dbReference type="GO" id="GO:0042910">
    <property type="term" value="F:xenobiotic transmembrane transporter activity"/>
    <property type="evidence" value="ECO:0007669"/>
    <property type="project" value="InterPro"/>
</dbReference>
<evidence type="ECO:0000256" key="5">
    <source>
        <dbReference type="ARBA" id="ARBA00022475"/>
    </source>
</evidence>
<comment type="subcellular location">
    <subcellularLocation>
        <location evidence="1">Cell membrane</location>
        <topology evidence="1">Multi-pass membrane protein</topology>
    </subcellularLocation>
</comment>
<evidence type="ECO:0000256" key="2">
    <source>
        <dbReference type="ARBA" id="ARBA00008417"/>
    </source>
</evidence>
<feature type="transmembrane region" description="Helical" evidence="10">
    <location>
        <begin position="192"/>
        <end position="213"/>
    </location>
</feature>
<evidence type="ECO:0000256" key="8">
    <source>
        <dbReference type="ARBA" id="ARBA00023136"/>
    </source>
</evidence>
<keyword evidence="9" id="KW-0046">Antibiotic resistance</keyword>
<keyword evidence="4" id="KW-0813">Transport</keyword>
<dbReference type="GO" id="GO:0015297">
    <property type="term" value="F:antiporter activity"/>
    <property type="evidence" value="ECO:0007669"/>
    <property type="project" value="InterPro"/>
</dbReference>
<dbReference type="NCBIfam" id="TIGR00797">
    <property type="entry name" value="matE"/>
    <property type="match status" value="1"/>
</dbReference>
<reference evidence="11" key="1">
    <citation type="submission" date="2016-08" db="EMBL/GenBank/DDBJ databases">
        <authorList>
            <person name="Seilhamer J.J."/>
        </authorList>
    </citation>
    <scope>NUCLEOTIDE SEQUENCE</scope>
    <source>
        <strain evidence="11">86</strain>
    </source>
</reference>
<accession>A0A212LPA8</accession>
<evidence type="ECO:0000256" key="4">
    <source>
        <dbReference type="ARBA" id="ARBA00022448"/>
    </source>
</evidence>
<evidence type="ECO:0000256" key="1">
    <source>
        <dbReference type="ARBA" id="ARBA00004651"/>
    </source>
</evidence>
<dbReference type="CDD" id="cd13143">
    <property type="entry name" value="MATE_MepA_like"/>
    <property type="match status" value="1"/>
</dbReference>
<feature type="transmembrane region" description="Helical" evidence="10">
    <location>
        <begin position="358"/>
        <end position="381"/>
    </location>
</feature>
<dbReference type="InterPro" id="IPR002528">
    <property type="entry name" value="MATE_fam"/>
</dbReference>
<dbReference type="InterPro" id="IPR051327">
    <property type="entry name" value="MATE_MepA_subfamily"/>
</dbReference>
<dbReference type="PIRSF" id="PIRSF006603">
    <property type="entry name" value="DinF"/>
    <property type="match status" value="1"/>
</dbReference>
<feature type="transmembrane region" description="Helical" evidence="10">
    <location>
        <begin position="393"/>
        <end position="413"/>
    </location>
</feature>
<feature type="transmembrane region" description="Helical" evidence="10">
    <location>
        <begin position="94"/>
        <end position="117"/>
    </location>
</feature>
<dbReference type="EMBL" id="FMJE01000002">
    <property type="protein sequence ID" value="SCM79388.1"/>
    <property type="molecule type" value="Genomic_DNA"/>
</dbReference>
<evidence type="ECO:0000256" key="6">
    <source>
        <dbReference type="ARBA" id="ARBA00022692"/>
    </source>
</evidence>
<feature type="transmembrane region" description="Helical" evidence="10">
    <location>
        <begin position="16"/>
        <end position="34"/>
    </location>
</feature>
<comment type="similarity">
    <text evidence="2">Belongs to the multi antimicrobial extrusion (MATE) (TC 2.A.66.1) family. MepA subfamily.</text>
</comment>
<name>A0A212LPA8_9FIRM</name>
<dbReference type="RefSeq" id="WP_288183516.1">
    <property type="nucleotide sequence ID" value="NZ_LT608335.1"/>
</dbReference>
<proteinExistence type="inferred from homology"/>
<dbReference type="Pfam" id="PF01554">
    <property type="entry name" value="MatE"/>
    <property type="match status" value="2"/>
</dbReference>
<keyword evidence="6 10" id="KW-0812">Transmembrane</keyword>
<keyword evidence="7 10" id="KW-1133">Transmembrane helix</keyword>
<keyword evidence="8 10" id="KW-0472">Membrane</keyword>
<dbReference type="GO" id="GO:0046677">
    <property type="term" value="P:response to antibiotic"/>
    <property type="evidence" value="ECO:0007669"/>
    <property type="project" value="UniProtKB-KW"/>
</dbReference>
<feature type="transmembrane region" description="Helical" evidence="10">
    <location>
        <begin position="321"/>
        <end position="346"/>
    </location>
</feature>
<evidence type="ECO:0000256" key="9">
    <source>
        <dbReference type="ARBA" id="ARBA00023251"/>
    </source>
</evidence>
<dbReference type="PANTHER" id="PTHR43823">
    <property type="entry name" value="SPORULATION PROTEIN YKVU"/>
    <property type="match status" value="1"/>
</dbReference>
<dbReference type="AlphaFoldDB" id="A0A212LPA8"/>
<sequence length="464" mass="51372">MSENNNLFAEEKIGKLLLRISLPIIMAFLVSELYNMVDTIFVGRNVGAQGIGALVMVFPIQRILLALSVMIAVGTSTAFARANGQNDVEQSRKVVNNGFSLSCLLMISITVIVYFFSEKILLLLGASPQILPYAQEYLSIIIFGATFLSLTVFISDIMVSFGNNKVALISTSIGALINIFLDYIFVVHWEMGIKGAAIATTISQIIGFLYAYYHYVKVKEVYKIPSGLTFNKQVVLPIILVGLSAFVMESDDGILMGVQNHLLFDAVGDNGIIVLGVVSKVYMFLFITMFGMASAMQPIAAYNVGAKNYKRLQSVIKKTSMYAFITSVLLWIIAMVFAPQLMAIFVEDAAIIRESVTAFRIMIAVFPVVSIYYVAIFYLQAMGKAKASIWMSVLKQLMIMLPLAIILVKVFQLGAVGVWLSYPLSDIVASLSAYMLLREEEHKLNSKVKSQTKSARRRLVEVYQ</sequence>
<evidence type="ECO:0000313" key="11">
    <source>
        <dbReference type="EMBL" id="SCM79388.1"/>
    </source>
</evidence>
<gene>
    <name evidence="11" type="ORF">KL86SPO_20543</name>
</gene>
<evidence type="ECO:0000256" key="7">
    <source>
        <dbReference type="ARBA" id="ARBA00022989"/>
    </source>
</evidence>
<evidence type="ECO:0000256" key="3">
    <source>
        <dbReference type="ARBA" id="ARBA00022106"/>
    </source>
</evidence>
<dbReference type="InterPro" id="IPR045070">
    <property type="entry name" value="MATE_MepA-like"/>
</dbReference>
<feature type="transmembrane region" description="Helical" evidence="10">
    <location>
        <begin position="166"/>
        <end position="186"/>
    </location>
</feature>
<feature type="transmembrane region" description="Helical" evidence="10">
    <location>
        <begin position="234"/>
        <end position="251"/>
    </location>
</feature>
<feature type="transmembrane region" description="Helical" evidence="10">
    <location>
        <begin position="46"/>
        <end position="73"/>
    </location>
</feature>
<protein>
    <recommendedName>
        <fullName evidence="3">Multidrug export protein MepA</fullName>
    </recommendedName>
</protein>
<evidence type="ECO:0000256" key="10">
    <source>
        <dbReference type="SAM" id="Phobius"/>
    </source>
</evidence>
<dbReference type="GO" id="GO:0005886">
    <property type="term" value="C:plasma membrane"/>
    <property type="evidence" value="ECO:0007669"/>
    <property type="project" value="UniProtKB-SubCell"/>
</dbReference>
<organism evidence="11">
    <name type="scientific">uncultured Sporomusa sp</name>
    <dbReference type="NCBI Taxonomy" id="307249"/>
    <lineage>
        <taxon>Bacteria</taxon>
        <taxon>Bacillati</taxon>
        <taxon>Bacillota</taxon>
        <taxon>Negativicutes</taxon>
        <taxon>Selenomonadales</taxon>
        <taxon>Sporomusaceae</taxon>
        <taxon>Sporomusa</taxon>
        <taxon>environmental samples</taxon>
    </lineage>
</organism>
<dbReference type="PANTHER" id="PTHR43823:SF3">
    <property type="entry name" value="MULTIDRUG EXPORT PROTEIN MEPA"/>
    <property type="match status" value="1"/>
</dbReference>